<dbReference type="EMBL" id="QOIL01000040">
    <property type="protein sequence ID" value="RCG17792.1"/>
    <property type="molecule type" value="Genomic_DNA"/>
</dbReference>
<evidence type="ECO:0000313" key="2">
    <source>
        <dbReference type="EMBL" id="RCG17792.1"/>
    </source>
</evidence>
<evidence type="ECO:0000256" key="1">
    <source>
        <dbReference type="SAM" id="Phobius"/>
    </source>
</evidence>
<sequence>MVMGKVAAAVAGGGGTLAAAAMSPSLAVALGVVALGVVAVVAGVVFHSSEAPARRFVRLVKALRPSSGA</sequence>
<keyword evidence="1" id="KW-0472">Membrane</keyword>
<dbReference type="RefSeq" id="WP_114034025.1">
    <property type="nucleotide sequence ID" value="NZ_QOIL01000040.1"/>
</dbReference>
<keyword evidence="3" id="KW-1185">Reference proteome</keyword>
<protein>
    <submittedName>
        <fullName evidence="2">Uncharacterized protein</fullName>
    </submittedName>
</protein>
<gene>
    <name evidence="2" type="ORF">DQ384_39540</name>
</gene>
<reference evidence="2 3" key="1">
    <citation type="submission" date="2018-06" db="EMBL/GenBank/DDBJ databases">
        <title>Sphaerisporangium craniellae sp. nov., isolated from a marine sponge in the South China Sea.</title>
        <authorList>
            <person name="Li L."/>
        </authorList>
    </citation>
    <scope>NUCLEOTIDE SEQUENCE [LARGE SCALE GENOMIC DNA]</scope>
    <source>
        <strain evidence="2 3">CCTCC AA 208026</strain>
    </source>
</reference>
<accession>A0A367EJC0</accession>
<proteinExistence type="predicted"/>
<evidence type="ECO:0000313" key="3">
    <source>
        <dbReference type="Proteomes" id="UP000253094"/>
    </source>
</evidence>
<keyword evidence="1" id="KW-0812">Transmembrane</keyword>
<dbReference type="AlphaFoldDB" id="A0A367EJC0"/>
<name>A0A367EJC0_9ACTN</name>
<keyword evidence="1" id="KW-1133">Transmembrane helix</keyword>
<feature type="transmembrane region" description="Helical" evidence="1">
    <location>
        <begin position="28"/>
        <end position="46"/>
    </location>
</feature>
<comment type="caution">
    <text evidence="2">The sequence shown here is derived from an EMBL/GenBank/DDBJ whole genome shotgun (WGS) entry which is preliminary data.</text>
</comment>
<dbReference type="Proteomes" id="UP000253094">
    <property type="component" value="Unassembled WGS sequence"/>
</dbReference>
<organism evidence="2 3">
    <name type="scientific">Sphaerisporangium album</name>
    <dbReference type="NCBI Taxonomy" id="509200"/>
    <lineage>
        <taxon>Bacteria</taxon>
        <taxon>Bacillati</taxon>
        <taxon>Actinomycetota</taxon>
        <taxon>Actinomycetes</taxon>
        <taxon>Streptosporangiales</taxon>
        <taxon>Streptosporangiaceae</taxon>
        <taxon>Sphaerisporangium</taxon>
    </lineage>
</organism>